<name>A0A9N9K544_9GLOM</name>
<feature type="non-terminal residue" evidence="1">
    <location>
        <position position="1"/>
    </location>
</feature>
<evidence type="ECO:0000313" key="1">
    <source>
        <dbReference type="EMBL" id="CAG8811690.1"/>
    </source>
</evidence>
<proteinExistence type="predicted"/>
<keyword evidence="2" id="KW-1185">Reference proteome</keyword>
<dbReference type="EMBL" id="CAJVPY010047869">
    <property type="protein sequence ID" value="CAG8811690.1"/>
    <property type="molecule type" value="Genomic_DNA"/>
</dbReference>
<organism evidence="1 2">
    <name type="scientific">Dentiscutata erythropus</name>
    <dbReference type="NCBI Taxonomy" id="1348616"/>
    <lineage>
        <taxon>Eukaryota</taxon>
        <taxon>Fungi</taxon>
        <taxon>Fungi incertae sedis</taxon>
        <taxon>Mucoromycota</taxon>
        <taxon>Glomeromycotina</taxon>
        <taxon>Glomeromycetes</taxon>
        <taxon>Diversisporales</taxon>
        <taxon>Gigasporaceae</taxon>
        <taxon>Dentiscutata</taxon>
    </lineage>
</organism>
<protein>
    <submittedName>
        <fullName evidence="1">10282_t:CDS:1</fullName>
    </submittedName>
</protein>
<dbReference type="AlphaFoldDB" id="A0A9N9K544"/>
<accession>A0A9N9K544</accession>
<reference evidence="1" key="1">
    <citation type="submission" date="2021-06" db="EMBL/GenBank/DDBJ databases">
        <authorList>
            <person name="Kallberg Y."/>
            <person name="Tangrot J."/>
            <person name="Rosling A."/>
        </authorList>
    </citation>
    <scope>NUCLEOTIDE SEQUENCE</scope>
    <source>
        <strain evidence="1">MA453B</strain>
    </source>
</reference>
<gene>
    <name evidence="1" type="ORF">DERYTH_LOCUS25506</name>
</gene>
<feature type="non-terminal residue" evidence="1">
    <location>
        <position position="52"/>
    </location>
</feature>
<comment type="caution">
    <text evidence="1">The sequence shown here is derived from an EMBL/GenBank/DDBJ whole genome shotgun (WGS) entry which is preliminary data.</text>
</comment>
<dbReference type="Proteomes" id="UP000789405">
    <property type="component" value="Unassembled WGS sequence"/>
</dbReference>
<evidence type="ECO:0000313" key="2">
    <source>
        <dbReference type="Proteomes" id="UP000789405"/>
    </source>
</evidence>
<sequence>LLNDSKKIDEYNSNGFQQEIDYNLHLKFSTEILLNWNVVHGFNLQLSSLFLL</sequence>